<gene>
    <name evidence="1" type="ORF">M430DRAFT_35797</name>
</gene>
<accession>A0A2T3AY59</accession>
<dbReference type="EMBL" id="KZ679013">
    <property type="protein sequence ID" value="PSS14980.1"/>
    <property type="molecule type" value="Genomic_DNA"/>
</dbReference>
<evidence type="ECO:0000313" key="2">
    <source>
        <dbReference type="Proteomes" id="UP000241818"/>
    </source>
</evidence>
<sequence length="76" mass="8381">MQGVTASLATVPFLWQPECQPCQPRHHMKNPVTQVCTMHARMHINSPPFPQVPATVILHVRHLGIHTPDVVSAAAD</sequence>
<dbReference type="InParanoid" id="A0A2T3AY59"/>
<dbReference type="Proteomes" id="UP000241818">
    <property type="component" value="Unassembled WGS sequence"/>
</dbReference>
<reference evidence="1 2" key="1">
    <citation type="journal article" date="2018" name="New Phytol.">
        <title>Comparative genomics and transcriptomics depict ericoid mycorrhizal fungi as versatile saprotrophs and plant mutualists.</title>
        <authorList>
            <person name="Martino E."/>
            <person name="Morin E."/>
            <person name="Grelet G.A."/>
            <person name="Kuo A."/>
            <person name="Kohler A."/>
            <person name="Daghino S."/>
            <person name="Barry K.W."/>
            <person name="Cichocki N."/>
            <person name="Clum A."/>
            <person name="Dockter R.B."/>
            <person name="Hainaut M."/>
            <person name="Kuo R.C."/>
            <person name="LaButti K."/>
            <person name="Lindahl B.D."/>
            <person name="Lindquist E.A."/>
            <person name="Lipzen A."/>
            <person name="Khouja H.R."/>
            <person name="Magnuson J."/>
            <person name="Murat C."/>
            <person name="Ohm R.A."/>
            <person name="Singer S.W."/>
            <person name="Spatafora J.W."/>
            <person name="Wang M."/>
            <person name="Veneault-Fourrey C."/>
            <person name="Henrissat B."/>
            <person name="Grigoriev I.V."/>
            <person name="Martin F.M."/>
            <person name="Perotto S."/>
        </authorList>
    </citation>
    <scope>NUCLEOTIDE SEQUENCE [LARGE SCALE GENOMIC DNA]</scope>
    <source>
        <strain evidence="1 2">ATCC 22711</strain>
    </source>
</reference>
<protein>
    <submittedName>
        <fullName evidence="1">Uncharacterized protein</fullName>
    </submittedName>
</protein>
<dbReference type="RefSeq" id="XP_024719579.1">
    <property type="nucleotide sequence ID" value="XM_024866815.1"/>
</dbReference>
<organism evidence="1 2">
    <name type="scientific">Amorphotheca resinae ATCC 22711</name>
    <dbReference type="NCBI Taxonomy" id="857342"/>
    <lineage>
        <taxon>Eukaryota</taxon>
        <taxon>Fungi</taxon>
        <taxon>Dikarya</taxon>
        <taxon>Ascomycota</taxon>
        <taxon>Pezizomycotina</taxon>
        <taxon>Leotiomycetes</taxon>
        <taxon>Helotiales</taxon>
        <taxon>Amorphothecaceae</taxon>
        <taxon>Amorphotheca</taxon>
    </lineage>
</organism>
<dbReference type="GeneID" id="36574896"/>
<evidence type="ECO:0000313" key="1">
    <source>
        <dbReference type="EMBL" id="PSS14980.1"/>
    </source>
</evidence>
<dbReference type="AlphaFoldDB" id="A0A2T3AY59"/>
<name>A0A2T3AY59_AMORE</name>
<proteinExistence type="predicted"/>
<feature type="non-terminal residue" evidence="1">
    <location>
        <position position="76"/>
    </location>
</feature>
<keyword evidence="2" id="KW-1185">Reference proteome</keyword>